<evidence type="ECO:0000313" key="3">
    <source>
        <dbReference type="Proteomes" id="UP000319746"/>
    </source>
</evidence>
<dbReference type="AlphaFoldDB" id="A0A543AJZ4"/>
<dbReference type="EMBL" id="VFOU01000002">
    <property type="protein sequence ID" value="TQL72892.1"/>
    <property type="molecule type" value="Genomic_DNA"/>
</dbReference>
<keyword evidence="1" id="KW-0732">Signal</keyword>
<dbReference type="PROSITE" id="PS51257">
    <property type="entry name" value="PROKAR_LIPOPROTEIN"/>
    <property type="match status" value="1"/>
</dbReference>
<protein>
    <recommendedName>
        <fullName evidence="4">Outer membrane lipoprotein-sorting protein</fullName>
    </recommendedName>
</protein>
<name>A0A543AJZ4_9MICC</name>
<dbReference type="Gene3D" id="2.50.20.20">
    <property type="match status" value="1"/>
</dbReference>
<keyword evidence="3" id="KW-1185">Reference proteome</keyword>
<comment type="caution">
    <text evidence="2">The sequence shown here is derived from an EMBL/GenBank/DDBJ whole genome shotgun (WGS) entry which is preliminary data.</text>
</comment>
<dbReference type="Proteomes" id="UP000319746">
    <property type="component" value="Unassembled WGS sequence"/>
</dbReference>
<feature type="signal peptide" evidence="1">
    <location>
        <begin position="1"/>
        <end position="26"/>
    </location>
</feature>
<gene>
    <name evidence="2" type="ORF">FB556_1565</name>
</gene>
<evidence type="ECO:0008006" key="4">
    <source>
        <dbReference type="Google" id="ProtNLM"/>
    </source>
</evidence>
<feature type="chain" id="PRO_5039269411" description="Outer membrane lipoprotein-sorting protein" evidence="1">
    <location>
        <begin position="27"/>
        <end position="251"/>
    </location>
</feature>
<sequence>MNQTMTKPKRWLTATGLGVIAAWTLASCGGGPPSLTEISESAKQSMSEASSFTYTRSDPNGVHDEDISIIEWSGQTEQDNHHVTITADQGTLEFLVIDEATAFLKLDPQEGAEDELFTLPGAEGQWIKAPESGLEDTMGIEDEFATTTETAFALIDDLSQEELETVEAEETELEGQEVYKYTVPATAGNDSDLYTGSEAVSFYFLKETSELVQVDATSGGNTATHAFTNVNEVELFKTPPADEISDLEWTF</sequence>
<proteinExistence type="predicted"/>
<reference evidence="2 3" key="1">
    <citation type="submission" date="2019-06" db="EMBL/GenBank/DDBJ databases">
        <title>Sequencing the genomes of 1000 actinobacteria strains.</title>
        <authorList>
            <person name="Klenk H.-P."/>
        </authorList>
    </citation>
    <scope>NUCLEOTIDE SEQUENCE [LARGE SCALE GENOMIC DNA]</scope>
    <source>
        <strain evidence="2 3">DSM 24083</strain>
    </source>
</reference>
<accession>A0A543AJZ4</accession>
<organism evidence="2 3">
    <name type="scientific">Enteractinococcus coprophilus</name>
    <dbReference type="NCBI Taxonomy" id="1027633"/>
    <lineage>
        <taxon>Bacteria</taxon>
        <taxon>Bacillati</taxon>
        <taxon>Actinomycetota</taxon>
        <taxon>Actinomycetes</taxon>
        <taxon>Micrococcales</taxon>
        <taxon>Micrococcaceae</taxon>
    </lineage>
</organism>
<evidence type="ECO:0000256" key="1">
    <source>
        <dbReference type="SAM" id="SignalP"/>
    </source>
</evidence>
<evidence type="ECO:0000313" key="2">
    <source>
        <dbReference type="EMBL" id="TQL72892.1"/>
    </source>
</evidence>